<dbReference type="PANTHER" id="PTHR33227">
    <property type="entry name" value="STIGMA-SPECIFIC STIG1-LIKE PROTEIN 3"/>
    <property type="match status" value="1"/>
</dbReference>
<evidence type="ECO:0000256" key="1">
    <source>
        <dbReference type="ARBA" id="ARBA00006010"/>
    </source>
</evidence>
<dbReference type="Pfam" id="PF04885">
    <property type="entry name" value="Stig1"/>
    <property type="match status" value="1"/>
</dbReference>
<comment type="caution">
    <text evidence="3">The sequence shown here is derived from an EMBL/GenBank/DDBJ whole genome shotgun (WGS) entry which is preliminary data.</text>
</comment>
<dbReference type="InterPro" id="IPR006969">
    <property type="entry name" value="Stig-like"/>
</dbReference>
<name>A0AAD7QJ54_QUISA</name>
<dbReference type="PANTHER" id="PTHR33227:SF6">
    <property type="entry name" value="PROTEIN GRIM REAPER"/>
    <property type="match status" value="1"/>
</dbReference>
<evidence type="ECO:0000313" key="4">
    <source>
        <dbReference type="Proteomes" id="UP001163823"/>
    </source>
</evidence>
<gene>
    <name evidence="3" type="ORF">O6P43_000974</name>
</gene>
<sequence>MIMSKTRKKSMSLTIFHFRHHFRSSRSRFLTSIIKKGTQCDQKARNICNGVSANKGTSLLFCCKTHCRNVLGDRNNCGRCGQKCGHGERCCGGVCTKILHNVNHCGKCNKKCSAGVGCENGFCGYA</sequence>
<dbReference type="KEGG" id="qsa:O6P43_000974"/>
<evidence type="ECO:0000313" key="3">
    <source>
        <dbReference type="EMBL" id="KAJ7981751.1"/>
    </source>
</evidence>
<accession>A0AAD7QJ54</accession>
<protein>
    <submittedName>
        <fullName evidence="3">Stigma-specific Stig1 family protein</fullName>
    </submittedName>
</protein>
<dbReference type="EMBL" id="JARAOO010000001">
    <property type="protein sequence ID" value="KAJ7981751.1"/>
    <property type="molecule type" value="Genomic_DNA"/>
</dbReference>
<dbReference type="Proteomes" id="UP001163823">
    <property type="component" value="Chromosome 1"/>
</dbReference>
<dbReference type="AlphaFoldDB" id="A0AAD7QJ54"/>
<proteinExistence type="inferred from homology"/>
<comment type="similarity">
    <text evidence="1">Belongs to the STIG1 family.</text>
</comment>
<keyword evidence="2" id="KW-0732">Signal</keyword>
<organism evidence="3 4">
    <name type="scientific">Quillaja saponaria</name>
    <name type="common">Soap bark tree</name>
    <dbReference type="NCBI Taxonomy" id="32244"/>
    <lineage>
        <taxon>Eukaryota</taxon>
        <taxon>Viridiplantae</taxon>
        <taxon>Streptophyta</taxon>
        <taxon>Embryophyta</taxon>
        <taxon>Tracheophyta</taxon>
        <taxon>Spermatophyta</taxon>
        <taxon>Magnoliopsida</taxon>
        <taxon>eudicotyledons</taxon>
        <taxon>Gunneridae</taxon>
        <taxon>Pentapetalae</taxon>
        <taxon>rosids</taxon>
        <taxon>fabids</taxon>
        <taxon>Fabales</taxon>
        <taxon>Quillajaceae</taxon>
        <taxon>Quillaja</taxon>
    </lineage>
</organism>
<keyword evidence="4" id="KW-1185">Reference proteome</keyword>
<reference evidence="3 4" key="1">
    <citation type="journal article" date="2023" name="Science">
        <title>Elucidation of the pathway for biosynthesis of saponin adjuvants from the soapbark tree.</title>
        <authorList>
            <person name="Reed J."/>
            <person name="Orme A."/>
            <person name="El-Demerdash A."/>
            <person name="Owen C."/>
            <person name="Martin L.B.B."/>
            <person name="Misra R.C."/>
            <person name="Kikuchi S."/>
            <person name="Rejzek M."/>
            <person name="Martin A.C."/>
            <person name="Harkess A."/>
            <person name="Leebens-Mack J."/>
            <person name="Louveau T."/>
            <person name="Stephenson M.J."/>
            <person name="Osbourn A."/>
        </authorList>
    </citation>
    <scope>NUCLEOTIDE SEQUENCE [LARGE SCALE GENOMIC DNA]</scope>
    <source>
        <strain evidence="3">S10</strain>
    </source>
</reference>
<evidence type="ECO:0000256" key="2">
    <source>
        <dbReference type="ARBA" id="ARBA00022729"/>
    </source>
</evidence>